<reference evidence="7 8" key="1">
    <citation type="submission" date="2015-06" db="EMBL/GenBank/DDBJ databases">
        <title>Genome sequence of the organohalide-respiring Dehalogenimonas alkenigignens type strain (IP3-3T).</title>
        <authorList>
            <person name="Key T.A."/>
            <person name="Richmond D.P."/>
            <person name="Bowman K.S."/>
            <person name="Cho Y.-J."/>
            <person name="Chun J."/>
            <person name="da Costa M.S."/>
            <person name="Rainey F.A."/>
            <person name="Moe W.M."/>
        </authorList>
    </citation>
    <scope>NUCLEOTIDE SEQUENCE [LARGE SCALE GENOMIC DNA]</scope>
    <source>
        <strain evidence="7 8">IP3-3</strain>
    </source>
</reference>
<comment type="cofactor">
    <cofactor evidence="1">
        <name>Zn(2+)</name>
        <dbReference type="ChEBI" id="CHEBI:29105"/>
    </cofactor>
</comment>
<protein>
    <submittedName>
        <fullName evidence="7">Zn-dependent hydrolase</fullName>
    </submittedName>
</protein>
<dbReference type="SMART" id="SM00849">
    <property type="entry name" value="Lactamase_B"/>
    <property type="match status" value="1"/>
</dbReference>
<dbReference type="InterPro" id="IPR036866">
    <property type="entry name" value="RibonucZ/Hydroxyglut_hydro"/>
</dbReference>
<evidence type="ECO:0000256" key="2">
    <source>
        <dbReference type="ARBA" id="ARBA00022723"/>
    </source>
</evidence>
<evidence type="ECO:0000313" key="8">
    <source>
        <dbReference type="Proteomes" id="UP000053947"/>
    </source>
</evidence>
<dbReference type="OrthoDB" id="9802248at2"/>
<dbReference type="CDD" id="cd06262">
    <property type="entry name" value="metallo-hydrolase-like_MBL-fold"/>
    <property type="match status" value="1"/>
</dbReference>
<sequence>MIIERLVVGPIEANCYLVADESAKEGMVIDPGADAGVILKRVEKLGLKVKYIVLTHGHFDHVSASGAVKTATGAKLMIHQADAASLNDGFLARMAGLAHQNVPPPDVLLKGWEDIAVGGLRFTVLHLPGHTPGGIALYGQDVVFTGDSLFEMGIGRTDLPGGDYGTLIDSLNCRLLALDDCIKVYPGHGPDTTIGAERRGNPYLVNPPRRECR</sequence>
<dbReference type="STRING" id="1217799.DEALK_15580"/>
<proteinExistence type="predicted"/>
<gene>
    <name evidence="7" type="ORF">DEALK_15580</name>
</gene>
<keyword evidence="4" id="KW-0862">Zinc</keyword>
<dbReference type="EMBL" id="LFDV01000002">
    <property type="protein sequence ID" value="KTB48711.1"/>
    <property type="molecule type" value="Genomic_DNA"/>
</dbReference>
<evidence type="ECO:0000256" key="4">
    <source>
        <dbReference type="ARBA" id="ARBA00022833"/>
    </source>
</evidence>
<keyword evidence="2" id="KW-0479">Metal-binding</keyword>
<dbReference type="Gene3D" id="3.60.15.10">
    <property type="entry name" value="Ribonuclease Z/Hydroxyacylglutathione hydrolase-like"/>
    <property type="match status" value="1"/>
</dbReference>
<name>A0A0W0GJG6_9CHLR</name>
<dbReference type="GO" id="GO:0016787">
    <property type="term" value="F:hydrolase activity"/>
    <property type="evidence" value="ECO:0007669"/>
    <property type="project" value="UniProtKB-KW"/>
</dbReference>
<dbReference type="RefSeq" id="WP_058439654.1">
    <property type="nucleotide sequence ID" value="NZ_KQ758903.1"/>
</dbReference>
<evidence type="ECO:0000256" key="1">
    <source>
        <dbReference type="ARBA" id="ARBA00001947"/>
    </source>
</evidence>
<dbReference type="Proteomes" id="UP000053947">
    <property type="component" value="Unassembled WGS sequence"/>
</dbReference>
<evidence type="ECO:0000313" key="7">
    <source>
        <dbReference type="EMBL" id="KTB48711.1"/>
    </source>
</evidence>
<accession>A0A0W0GJG6</accession>
<dbReference type="Pfam" id="PF00753">
    <property type="entry name" value="Lactamase_B"/>
    <property type="match status" value="1"/>
</dbReference>
<feature type="domain" description="Metallo-beta-lactamase" evidence="6">
    <location>
        <begin position="12"/>
        <end position="188"/>
    </location>
</feature>
<organism evidence="7 8">
    <name type="scientific">Dehalogenimonas alkenigignens</name>
    <dbReference type="NCBI Taxonomy" id="1217799"/>
    <lineage>
        <taxon>Bacteria</taxon>
        <taxon>Bacillati</taxon>
        <taxon>Chloroflexota</taxon>
        <taxon>Dehalococcoidia</taxon>
        <taxon>Dehalococcoidales</taxon>
        <taxon>Dehalococcoidaceae</taxon>
        <taxon>Dehalogenimonas</taxon>
    </lineage>
</organism>
<keyword evidence="3 7" id="KW-0378">Hydrolase</keyword>
<dbReference type="GO" id="GO:0046872">
    <property type="term" value="F:metal ion binding"/>
    <property type="evidence" value="ECO:0007669"/>
    <property type="project" value="UniProtKB-KW"/>
</dbReference>
<feature type="region of interest" description="Disordered" evidence="5">
    <location>
        <begin position="193"/>
        <end position="213"/>
    </location>
</feature>
<comment type="caution">
    <text evidence="7">The sequence shown here is derived from an EMBL/GenBank/DDBJ whole genome shotgun (WGS) entry which is preliminary data.</text>
</comment>
<keyword evidence="8" id="KW-1185">Reference proteome</keyword>
<dbReference type="AlphaFoldDB" id="A0A0W0GJG6"/>
<evidence type="ECO:0000259" key="6">
    <source>
        <dbReference type="SMART" id="SM00849"/>
    </source>
</evidence>
<dbReference type="PANTHER" id="PTHR46233:SF3">
    <property type="entry name" value="HYDROXYACYLGLUTATHIONE HYDROLASE GLOC"/>
    <property type="match status" value="1"/>
</dbReference>
<dbReference type="SUPFAM" id="SSF56281">
    <property type="entry name" value="Metallo-hydrolase/oxidoreductase"/>
    <property type="match status" value="1"/>
</dbReference>
<evidence type="ECO:0000256" key="5">
    <source>
        <dbReference type="SAM" id="MobiDB-lite"/>
    </source>
</evidence>
<dbReference type="PANTHER" id="PTHR46233">
    <property type="entry name" value="HYDROXYACYLGLUTATHIONE HYDROLASE GLOC"/>
    <property type="match status" value="1"/>
</dbReference>
<dbReference type="InterPro" id="IPR051453">
    <property type="entry name" value="MBL_Glyoxalase_II"/>
</dbReference>
<evidence type="ECO:0000256" key="3">
    <source>
        <dbReference type="ARBA" id="ARBA00022801"/>
    </source>
</evidence>
<dbReference type="InterPro" id="IPR001279">
    <property type="entry name" value="Metallo-B-lactamas"/>
</dbReference>
<dbReference type="PATRIC" id="fig|1217799.6.peg.1607"/>